<name>A0A375CSB4_9BURK</name>
<dbReference type="Proteomes" id="UP000256297">
    <property type="component" value="Unassembled WGS sequence"/>
</dbReference>
<dbReference type="PROSITE" id="PS51257">
    <property type="entry name" value="PROKAR_LIPOPROTEIN"/>
    <property type="match status" value="1"/>
</dbReference>
<gene>
    <name evidence="1" type="ORF">CBM2589_U20062</name>
</gene>
<comment type="caution">
    <text evidence="1">The sequence shown here is derived from an EMBL/GenBank/DDBJ whole genome shotgun (WGS) entry which is preliminary data.</text>
</comment>
<organism evidence="1 2">
    <name type="scientific">Cupriavidus taiwanensis</name>
    <dbReference type="NCBI Taxonomy" id="164546"/>
    <lineage>
        <taxon>Bacteria</taxon>
        <taxon>Pseudomonadati</taxon>
        <taxon>Pseudomonadota</taxon>
        <taxon>Betaproteobacteria</taxon>
        <taxon>Burkholderiales</taxon>
        <taxon>Burkholderiaceae</taxon>
        <taxon>Cupriavidus</taxon>
    </lineage>
</organism>
<accession>A0A375CSB4</accession>
<reference evidence="2" key="1">
    <citation type="submission" date="2018-01" db="EMBL/GenBank/DDBJ databases">
        <authorList>
            <person name="Gaut B.S."/>
            <person name="Morton B.R."/>
            <person name="Clegg M.T."/>
            <person name="Duvall M.R."/>
        </authorList>
    </citation>
    <scope>NUCLEOTIDE SEQUENCE [LARGE SCALE GENOMIC DNA]</scope>
</reference>
<evidence type="ECO:0000313" key="1">
    <source>
        <dbReference type="EMBL" id="SOY78001.1"/>
    </source>
</evidence>
<evidence type="ECO:0000313" key="2">
    <source>
        <dbReference type="Proteomes" id="UP000256297"/>
    </source>
</evidence>
<dbReference type="AlphaFoldDB" id="A0A375CSB4"/>
<sequence length="136" mass="14628">MSGAGRPWDSFLGVVWPAGASCVRACHARSKAGRVTGWIEPKRHVAGIGAPTRMARCPAGVVSEVARAGRNRSIRRRLRTSRLGQPAAVIAGVAFVQALVGIHRQRGGFSGNYVGDRTVSDRDATNRVFRRIPGKR</sequence>
<proteinExistence type="predicted"/>
<protein>
    <submittedName>
        <fullName evidence="1">Uncharacterized protein</fullName>
    </submittedName>
</protein>
<dbReference type="EMBL" id="OFSP01000079">
    <property type="protein sequence ID" value="SOY78001.1"/>
    <property type="molecule type" value="Genomic_DNA"/>
</dbReference>